<keyword evidence="6 8" id="KW-0560">Oxidoreductase</keyword>
<dbReference type="FunFam" id="1.20.140.10:FF:000019">
    <property type="entry name" value="Acyl-CoA dehydrogenase"/>
    <property type="match status" value="1"/>
</dbReference>
<dbReference type="InterPro" id="IPR049448">
    <property type="entry name" value="ACAD9/ACADV-like_C"/>
</dbReference>
<comment type="cofactor">
    <cofactor evidence="1 8">
        <name>FAD</name>
        <dbReference type="ChEBI" id="CHEBI:57692"/>
    </cofactor>
</comment>
<dbReference type="InterPro" id="IPR013786">
    <property type="entry name" value="AcylCoA_DH/ox_N"/>
</dbReference>
<evidence type="ECO:0000259" key="12">
    <source>
        <dbReference type="Pfam" id="PF21343"/>
    </source>
</evidence>
<accession>A0A927MK79</accession>
<dbReference type="InterPro" id="IPR046373">
    <property type="entry name" value="Acyl-CoA_Oxase/DH_mid-dom_sf"/>
</dbReference>
<evidence type="ECO:0000256" key="2">
    <source>
        <dbReference type="ARBA" id="ARBA00009347"/>
    </source>
</evidence>
<proteinExistence type="inferred from homology"/>
<dbReference type="Gene3D" id="2.40.110.10">
    <property type="entry name" value="Butyryl-CoA Dehydrogenase, subunit A, domain 2"/>
    <property type="match status" value="1"/>
</dbReference>
<feature type="domain" description="Acyl-CoA dehydrogenase/oxidase C-terminal" evidence="9">
    <location>
        <begin position="241"/>
        <end position="404"/>
    </location>
</feature>
<dbReference type="FunFam" id="1.10.540.10:FF:000001">
    <property type="entry name" value="Very long-chain-specific acyl-CoA dehydrogenase, mitochondrial"/>
    <property type="match status" value="1"/>
</dbReference>
<dbReference type="SUPFAM" id="SSF56645">
    <property type="entry name" value="Acyl-CoA dehydrogenase NM domain-like"/>
    <property type="match status" value="1"/>
</dbReference>
<dbReference type="InterPro" id="IPR036250">
    <property type="entry name" value="AcylCo_DH-like_C"/>
</dbReference>
<evidence type="ECO:0000256" key="4">
    <source>
        <dbReference type="ARBA" id="ARBA00022827"/>
    </source>
</evidence>
<sequence>MERTRHPMLDSDAVDGVYFTPEDFTDDENMIAKTTKQFIKLDAKPQSEKNRPITRSLFEKAGEIGLLGIEVPEAYGGFDLGKKVAGLVAEIMGAAGSFSVSFNIHVGVGTLPYVYFGTEAQKGKYLPKLASGEWIGAYALTEPNAGSDALNSKTSAVLNKEGTGWILNGEKQWITNAQLADCYVVFGKTADGMTAFIVERTFEGVSVGPEEKKMGISGSSTATLILEDVMIPTENVLGEIGKGHHIALNILNMARLKLAFANIGTAKRALHLAVTYAKQRKQFQTALVDFTMTQEKLANMAVRIYGAESAAYRTVGAMDDALQSVESTEEFVNVVADYMIDCAVNKVNSSESLDYIVDEAVQIHGGYGYMQEYEVENLYRDARINRIFEGTNEINRLTIAKGLLKKIKKEKLWPDAGKGNSHIQALERQGDYLTKAKELVALSLKAVTPSFEKAIVEEQEYLRLLANMNIRIYIMESTLVRTEKAVIKNGELEEERKLLMTDVLCEEGYRHVQSAAISFVSAALTDEFDRDRMMKEIQDFSVPIYSNLFIKKRKIARSIIEGARYNV</sequence>
<dbReference type="Pfam" id="PF02770">
    <property type="entry name" value="Acyl-CoA_dh_M"/>
    <property type="match status" value="1"/>
</dbReference>
<evidence type="ECO:0000256" key="5">
    <source>
        <dbReference type="ARBA" id="ARBA00022946"/>
    </source>
</evidence>
<keyword evidence="3 8" id="KW-0285">Flavoprotein</keyword>
<dbReference type="RefSeq" id="WP_192599579.1">
    <property type="nucleotide sequence ID" value="NZ_JADBEL010000018.1"/>
</dbReference>
<evidence type="ECO:0000256" key="8">
    <source>
        <dbReference type="RuleBase" id="RU362125"/>
    </source>
</evidence>
<evidence type="ECO:0000256" key="1">
    <source>
        <dbReference type="ARBA" id="ARBA00001974"/>
    </source>
</evidence>
<evidence type="ECO:0000259" key="9">
    <source>
        <dbReference type="Pfam" id="PF00441"/>
    </source>
</evidence>
<dbReference type="Gene3D" id="1.20.140.10">
    <property type="entry name" value="Butyryl-CoA Dehydrogenase, subunit A, domain 3"/>
    <property type="match status" value="2"/>
</dbReference>
<dbReference type="InterPro" id="IPR009075">
    <property type="entry name" value="AcylCo_DH/oxidase_C"/>
</dbReference>
<dbReference type="AlphaFoldDB" id="A0A927MK79"/>
<reference evidence="13" key="1">
    <citation type="submission" date="2020-10" db="EMBL/GenBank/DDBJ databases">
        <title>Genomic Encyclopedia of Type Strains, Phase IV (KMG-IV): sequencing the most valuable type-strain genomes for metagenomic binning, comparative biology and taxonomic classification.</title>
        <authorList>
            <person name="Goeker M."/>
        </authorList>
    </citation>
    <scope>NUCLEOTIDE SEQUENCE</scope>
    <source>
        <strain evidence="13">DSM 13886</strain>
    </source>
</reference>
<dbReference type="InterPro" id="IPR009100">
    <property type="entry name" value="AcylCoA_DH/oxidase_NM_dom_sf"/>
</dbReference>
<evidence type="ECO:0000313" key="13">
    <source>
        <dbReference type="EMBL" id="MBE1555895.1"/>
    </source>
</evidence>
<dbReference type="EMBL" id="JADBEL010000018">
    <property type="protein sequence ID" value="MBE1555895.1"/>
    <property type="molecule type" value="Genomic_DNA"/>
</dbReference>
<evidence type="ECO:0000256" key="6">
    <source>
        <dbReference type="ARBA" id="ARBA00023002"/>
    </source>
</evidence>
<evidence type="ECO:0000256" key="3">
    <source>
        <dbReference type="ARBA" id="ARBA00022630"/>
    </source>
</evidence>
<name>A0A927MK79_9BACL</name>
<dbReference type="Pfam" id="PF21343">
    <property type="entry name" value="ACAD9-ACADV_C"/>
    <property type="match status" value="1"/>
</dbReference>
<dbReference type="Proteomes" id="UP000658225">
    <property type="component" value="Unassembled WGS sequence"/>
</dbReference>
<dbReference type="Pfam" id="PF00441">
    <property type="entry name" value="Acyl-CoA_dh_1"/>
    <property type="match status" value="1"/>
</dbReference>
<dbReference type="SUPFAM" id="SSF47203">
    <property type="entry name" value="Acyl-CoA dehydrogenase C-terminal domain-like"/>
    <property type="match status" value="1"/>
</dbReference>
<dbReference type="Gene3D" id="1.10.540.10">
    <property type="entry name" value="Acyl-CoA dehydrogenase/oxidase, N-terminal domain"/>
    <property type="match status" value="1"/>
</dbReference>
<dbReference type="InterPro" id="IPR037069">
    <property type="entry name" value="AcylCoA_DH/ox_N_sf"/>
</dbReference>
<protein>
    <submittedName>
        <fullName evidence="13">Alkylation response protein AidB-like acyl-CoA dehydrogenase</fullName>
    </submittedName>
</protein>
<organism evidence="13 14">
    <name type="scientific">Sporosarcina limicola</name>
    <dbReference type="NCBI Taxonomy" id="34101"/>
    <lineage>
        <taxon>Bacteria</taxon>
        <taxon>Bacillati</taxon>
        <taxon>Bacillota</taxon>
        <taxon>Bacilli</taxon>
        <taxon>Bacillales</taxon>
        <taxon>Caryophanaceae</taxon>
        <taxon>Sporosarcina</taxon>
    </lineage>
</organism>
<keyword evidence="5" id="KW-0809">Transit peptide</keyword>
<dbReference type="GO" id="GO:0003995">
    <property type="term" value="F:acyl-CoA dehydrogenase activity"/>
    <property type="evidence" value="ECO:0007669"/>
    <property type="project" value="TreeGrafter"/>
</dbReference>
<dbReference type="InterPro" id="IPR006091">
    <property type="entry name" value="Acyl-CoA_Oxase/DH_mid-dom"/>
</dbReference>
<dbReference type="FunFam" id="2.40.110.10:FF:000001">
    <property type="entry name" value="Acyl-CoA dehydrogenase, mitochondrial"/>
    <property type="match status" value="1"/>
</dbReference>
<keyword evidence="14" id="KW-1185">Reference proteome</keyword>
<evidence type="ECO:0000256" key="7">
    <source>
        <dbReference type="ARBA" id="ARBA00052546"/>
    </source>
</evidence>
<dbReference type="GO" id="GO:0050660">
    <property type="term" value="F:flavin adenine dinucleotide binding"/>
    <property type="evidence" value="ECO:0007669"/>
    <property type="project" value="InterPro"/>
</dbReference>
<feature type="domain" description="ACAD9/ACADV-like C-terminal" evidence="12">
    <location>
        <begin position="426"/>
        <end position="523"/>
    </location>
</feature>
<gene>
    <name evidence="13" type="ORF">H4683_003015</name>
</gene>
<feature type="domain" description="Acyl-CoA oxidase/dehydrogenase middle" evidence="10">
    <location>
        <begin position="137"/>
        <end position="229"/>
    </location>
</feature>
<keyword evidence="4 8" id="KW-0274">FAD</keyword>
<comment type="similarity">
    <text evidence="2 8">Belongs to the acyl-CoA dehydrogenase family.</text>
</comment>
<comment type="catalytic activity">
    <reaction evidence="7">
        <text>a 2,3-saturated acyl-CoA + A = a 2,3-dehydroacyl-CoA + AH2</text>
        <dbReference type="Rhea" id="RHEA:48608"/>
        <dbReference type="ChEBI" id="CHEBI:13193"/>
        <dbReference type="ChEBI" id="CHEBI:17499"/>
        <dbReference type="ChEBI" id="CHEBI:60015"/>
        <dbReference type="ChEBI" id="CHEBI:65111"/>
    </reaction>
</comment>
<dbReference type="PANTHER" id="PTHR43884">
    <property type="entry name" value="ACYL-COA DEHYDROGENASE"/>
    <property type="match status" value="1"/>
</dbReference>
<evidence type="ECO:0000313" key="14">
    <source>
        <dbReference type="Proteomes" id="UP000658225"/>
    </source>
</evidence>
<feature type="domain" description="Acyl-CoA dehydrogenase/oxidase N-terminal" evidence="11">
    <location>
        <begin position="25"/>
        <end position="133"/>
    </location>
</feature>
<comment type="caution">
    <text evidence="13">The sequence shown here is derived from an EMBL/GenBank/DDBJ whole genome shotgun (WGS) entry which is preliminary data.</text>
</comment>
<evidence type="ECO:0000259" key="11">
    <source>
        <dbReference type="Pfam" id="PF02771"/>
    </source>
</evidence>
<dbReference type="Pfam" id="PF02771">
    <property type="entry name" value="Acyl-CoA_dh_N"/>
    <property type="match status" value="1"/>
</dbReference>
<dbReference type="PANTHER" id="PTHR43884:SF12">
    <property type="entry name" value="ISOVALERYL-COA DEHYDROGENASE, MITOCHONDRIAL-RELATED"/>
    <property type="match status" value="1"/>
</dbReference>
<evidence type="ECO:0000259" key="10">
    <source>
        <dbReference type="Pfam" id="PF02770"/>
    </source>
</evidence>